<dbReference type="InterPro" id="IPR001845">
    <property type="entry name" value="HTH_ArsR_DNA-bd_dom"/>
</dbReference>
<dbReference type="AlphaFoldDB" id="A0A8J3E7G9"/>
<dbReference type="EMBL" id="BMJS01000001">
    <property type="protein sequence ID" value="GGF87059.1"/>
    <property type="molecule type" value="Genomic_DNA"/>
</dbReference>
<keyword evidence="3" id="KW-0804">Transcription</keyword>
<keyword evidence="6" id="KW-1185">Reference proteome</keyword>
<dbReference type="SMART" id="SM00418">
    <property type="entry name" value="HTH_ARSR"/>
    <property type="match status" value="1"/>
</dbReference>
<dbReference type="CDD" id="cd00090">
    <property type="entry name" value="HTH_ARSR"/>
    <property type="match status" value="1"/>
</dbReference>
<accession>A0A8J3E7G9</accession>
<evidence type="ECO:0000256" key="2">
    <source>
        <dbReference type="ARBA" id="ARBA00023125"/>
    </source>
</evidence>
<sequence>MGDANRMRILFLCAKEATPVNHFVEKLGVSQPLVSHHLKLMKQQRLIKGERQGKQVLYSLYDEHVHCILQDMYKHWSDETH</sequence>
<dbReference type="PANTHER" id="PTHR43132">
    <property type="entry name" value="ARSENICAL RESISTANCE OPERON REPRESSOR ARSR-RELATED"/>
    <property type="match status" value="1"/>
</dbReference>
<evidence type="ECO:0000256" key="1">
    <source>
        <dbReference type="ARBA" id="ARBA00023015"/>
    </source>
</evidence>
<dbReference type="Gene3D" id="1.10.10.10">
    <property type="entry name" value="Winged helix-like DNA-binding domain superfamily/Winged helix DNA-binding domain"/>
    <property type="match status" value="1"/>
</dbReference>
<comment type="caution">
    <text evidence="5">The sequence shown here is derived from an EMBL/GenBank/DDBJ whole genome shotgun (WGS) entry which is preliminary data.</text>
</comment>
<feature type="domain" description="HTH arsR-type" evidence="4">
    <location>
        <begin position="1"/>
        <end position="80"/>
    </location>
</feature>
<organism evidence="5 6">
    <name type="scientific">Cysteiniphilum litorale</name>
    <dbReference type="NCBI Taxonomy" id="2056700"/>
    <lineage>
        <taxon>Bacteria</taxon>
        <taxon>Pseudomonadati</taxon>
        <taxon>Pseudomonadota</taxon>
        <taxon>Gammaproteobacteria</taxon>
        <taxon>Thiotrichales</taxon>
        <taxon>Fastidiosibacteraceae</taxon>
        <taxon>Cysteiniphilum</taxon>
    </lineage>
</organism>
<dbReference type="PROSITE" id="PS50987">
    <property type="entry name" value="HTH_ARSR_2"/>
    <property type="match status" value="1"/>
</dbReference>
<keyword evidence="1" id="KW-0805">Transcription regulation</keyword>
<proteinExistence type="predicted"/>
<protein>
    <recommendedName>
        <fullName evidence="4">HTH arsR-type domain-containing protein</fullName>
    </recommendedName>
</protein>
<dbReference type="GO" id="GO:0003700">
    <property type="term" value="F:DNA-binding transcription factor activity"/>
    <property type="evidence" value="ECO:0007669"/>
    <property type="project" value="InterPro"/>
</dbReference>
<gene>
    <name evidence="5" type="ORF">GCM10010995_00540</name>
</gene>
<dbReference type="SUPFAM" id="SSF46785">
    <property type="entry name" value="Winged helix' DNA-binding domain"/>
    <property type="match status" value="1"/>
</dbReference>
<keyword evidence="2" id="KW-0238">DNA-binding</keyword>
<evidence type="ECO:0000256" key="3">
    <source>
        <dbReference type="ARBA" id="ARBA00023163"/>
    </source>
</evidence>
<dbReference type="InterPro" id="IPR036390">
    <property type="entry name" value="WH_DNA-bd_sf"/>
</dbReference>
<evidence type="ECO:0000259" key="4">
    <source>
        <dbReference type="PROSITE" id="PS50987"/>
    </source>
</evidence>
<evidence type="ECO:0000313" key="6">
    <source>
        <dbReference type="Proteomes" id="UP000636949"/>
    </source>
</evidence>
<dbReference type="InterPro" id="IPR036388">
    <property type="entry name" value="WH-like_DNA-bd_sf"/>
</dbReference>
<dbReference type="PRINTS" id="PR00778">
    <property type="entry name" value="HTHARSR"/>
</dbReference>
<dbReference type="GO" id="GO:0003677">
    <property type="term" value="F:DNA binding"/>
    <property type="evidence" value="ECO:0007669"/>
    <property type="project" value="UniProtKB-KW"/>
</dbReference>
<dbReference type="InterPro" id="IPR051011">
    <property type="entry name" value="Metal_resp_trans_reg"/>
</dbReference>
<dbReference type="NCBIfam" id="NF033788">
    <property type="entry name" value="HTH_metalloreg"/>
    <property type="match status" value="1"/>
</dbReference>
<reference evidence="5" key="2">
    <citation type="submission" date="2020-09" db="EMBL/GenBank/DDBJ databases">
        <authorList>
            <person name="Sun Q."/>
            <person name="Zhou Y."/>
        </authorList>
    </citation>
    <scope>NUCLEOTIDE SEQUENCE</scope>
    <source>
        <strain evidence="5">CGMCC 1.15758</strain>
    </source>
</reference>
<reference evidence="5" key="1">
    <citation type="journal article" date="2014" name="Int. J. Syst. Evol. Microbiol.">
        <title>Complete genome sequence of Corynebacterium casei LMG S-19264T (=DSM 44701T), isolated from a smear-ripened cheese.</title>
        <authorList>
            <consortium name="US DOE Joint Genome Institute (JGI-PGF)"/>
            <person name="Walter F."/>
            <person name="Albersmeier A."/>
            <person name="Kalinowski J."/>
            <person name="Ruckert C."/>
        </authorList>
    </citation>
    <scope>NUCLEOTIDE SEQUENCE</scope>
    <source>
        <strain evidence="5">CGMCC 1.15758</strain>
    </source>
</reference>
<dbReference type="PANTHER" id="PTHR43132:SF6">
    <property type="entry name" value="HTH-TYPE TRANSCRIPTIONAL REPRESSOR CZRA"/>
    <property type="match status" value="1"/>
</dbReference>
<dbReference type="InterPro" id="IPR011991">
    <property type="entry name" value="ArsR-like_HTH"/>
</dbReference>
<dbReference type="Proteomes" id="UP000636949">
    <property type="component" value="Unassembled WGS sequence"/>
</dbReference>
<dbReference type="Pfam" id="PF01022">
    <property type="entry name" value="HTH_5"/>
    <property type="match status" value="1"/>
</dbReference>
<evidence type="ECO:0000313" key="5">
    <source>
        <dbReference type="EMBL" id="GGF87059.1"/>
    </source>
</evidence>
<name>A0A8J3E7G9_9GAMM</name>